<sequence>MAPDLAHVDRRLLSMRRRSYGRPSELGRGEAGLEGDKVRVGALVHVPVAEEVVGGGASGQRFEGGVQGVVQRHVELFVVQLVQGFDAVILGGVAVLGWWPGCAAWRVWGGVHVDSERGWPFGVVGGGTLVLLGYANRLEAACRVGITAATWQERALCRSHDRPRNFGGLVDHFVVTWGLGSGQFPVLDWS</sequence>
<dbReference type="AlphaFoldDB" id="A0A8D8DB28"/>
<reference evidence="1" key="1">
    <citation type="submission" date="2021-05" db="EMBL/GenBank/DDBJ databases">
        <authorList>
            <person name="Alioto T."/>
            <person name="Alioto T."/>
            <person name="Gomez Garrido J."/>
        </authorList>
    </citation>
    <scope>NUCLEOTIDE SEQUENCE</scope>
</reference>
<protein>
    <submittedName>
        <fullName evidence="1">(northern house mosquito) hypothetical protein</fullName>
    </submittedName>
</protein>
<dbReference type="EMBL" id="HBUE01151929">
    <property type="protein sequence ID" value="CAG6505735.1"/>
    <property type="molecule type" value="Transcribed_RNA"/>
</dbReference>
<proteinExistence type="predicted"/>
<name>A0A8D8DB28_CULPI</name>
<dbReference type="EMBL" id="HBUE01256928">
    <property type="protein sequence ID" value="CAG6557034.1"/>
    <property type="molecule type" value="Transcribed_RNA"/>
</dbReference>
<accession>A0A8D8DB28</accession>
<evidence type="ECO:0000313" key="1">
    <source>
        <dbReference type="EMBL" id="CAG6505735.1"/>
    </source>
</evidence>
<organism evidence="1">
    <name type="scientific">Culex pipiens</name>
    <name type="common">House mosquito</name>
    <dbReference type="NCBI Taxonomy" id="7175"/>
    <lineage>
        <taxon>Eukaryota</taxon>
        <taxon>Metazoa</taxon>
        <taxon>Ecdysozoa</taxon>
        <taxon>Arthropoda</taxon>
        <taxon>Hexapoda</taxon>
        <taxon>Insecta</taxon>
        <taxon>Pterygota</taxon>
        <taxon>Neoptera</taxon>
        <taxon>Endopterygota</taxon>
        <taxon>Diptera</taxon>
        <taxon>Nematocera</taxon>
        <taxon>Culicoidea</taxon>
        <taxon>Culicidae</taxon>
        <taxon>Culicinae</taxon>
        <taxon>Culicini</taxon>
        <taxon>Culex</taxon>
        <taxon>Culex</taxon>
    </lineage>
</organism>